<comment type="caution">
    <text evidence="1">The sequence shown here is derived from an EMBL/GenBank/DDBJ whole genome shotgun (WGS) entry which is preliminary data.</text>
</comment>
<name>A0A4C1VKT2_EUMVA</name>
<evidence type="ECO:0000313" key="2">
    <source>
        <dbReference type="Proteomes" id="UP000299102"/>
    </source>
</evidence>
<organism evidence="1 2">
    <name type="scientific">Eumeta variegata</name>
    <name type="common">Bagworm moth</name>
    <name type="synonym">Eumeta japonica</name>
    <dbReference type="NCBI Taxonomy" id="151549"/>
    <lineage>
        <taxon>Eukaryota</taxon>
        <taxon>Metazoa</taxon>
        <taxon>Ecdysozoa</taxon>
        <taxon>Arthropoda</taxon>
        <taxon>Hexapoda</taxon>
        <taxon>Insecta</taxon>
        <taxon>Pterygota</taxon>
        <taxon>Neoptera</taxon>
        <taxon>Endopterygota</taxon>
        <taxon>Lepidoptera</taxon>
        <taxon>Glossata</taxon>
        <taxon>Ditrysia</taxon>
        <taxon>Tineoidea</taxon>
        <taxon>Psychidae</taxon>
        <taxon>Oiketicinae</taxon>
        <taxon>Eumeta</taxon>
    </lineage>
</organism>
<accession>A0A4C1VKT2</accession>
<reference evidence="1 2" key="1">
    <citation type="journal article" date="2019" name="Commun. Biol.">
        <title>The bagworm genome reveals a unique fibroin gene that provides high tensile strength.</title>
        <authorList>
            <person name="Kono N."/>
            <person name="Nakamura H."/>
            <person name="Ohtoshi R."/>
            <person name="Tomita M."/>
            <person name="Numata K."/>
            <person name="Arakawa K."/>
        </authorList>
    </citation>
    <scope>NUCLEOTIDE SEQUENCE [LARGE SCALE GENOMIC DNA]</scope>
</reference>
<keyword evidence="2" id="KW-1185">Reference proteome</keyword>
<proteinExistence type="predicted"/>
<evidence type="ECO:0000313" key="1">
    <source>
        <dbReference type="EMBL" id="GBP38335.1"/>
    </source>
</evidence>
<dbReference type="EMBL" id="BGZK01000347">
    <property type="protein sequence ID" value="GBP38335.1"/>
    <property type="molecule type" value="Genomic_DNA"/>
</dbReference>
<sequence>MLIAFDITTAEPHSTGAGDSMIRVAQFEIRRSWEGWPSAARAEKGICKLTPSIITSSCSISERVTLLIPERTKNEIAAVRVRCK</sequence>
<protein>
    <submittedName>
        <fullName evidence="1">Uncharacterized protein</fullName>
    </submittedName>
</protein>
<dbReference type="AlphaFoldDB" id="A0A4C1VKT2"/>
<gene>
    <name evidence="1" type="ORF">EVAR_36287_1</name>
</gene>
<dbReference type="Proteomes" id="UP000299102">
    <property type="component" value="Unassembled WGS sequence"/>
</dbReference>